<keyword evidence="3" id="KW-0238">DNA-binding</keyword>
<sequence length="303" mass="35912">MINMEHIKQNFSIKDLEHLSGIKAHTIRIWEKRYDILNPERTDTNIRSYSNENLQKLLNIAFLNSHGYKISRISKMEDKQINDLVNRISASSSEENRAKNSFKLAMMSFDDRLFQRTFNSLREKKTFREVFYDVFIPLLEEIGLLWQTDTIKPIHEHYIVELIKQKIYLNIADEKSEVPNVDDEKLYVLFLPDNEIHDVGILYLNYELLNSGKNAIYLGPSLPLNNMEYLMEIHKNIIFVSYLTISPVNTNIKEFIRDFEEKICHEKNHELYLFGQRIKELKETELSSNIKIYHSISEFVNTL</sequence>
<dbReference type="PANTHER" id="PTHR30204">
    <property type="entry name" value="REDOX-CYCLING DRUG-SENSING TRANSCRIPTIONAL ACTIVATOR SOXR"/>
    <property type="match status" value="1"/>
</dbReference>
<protein>
    <submittedName>
        <fullName evidence="6">MerR family transcriptional regulator protein</fullName>
    </submittedName>
</protein>
<dbReference type="AlphaFoldDB" id="A0M4A9"/>
<dbReference type="InterPro" id="IPR000551">
    <property type="entry name" value="MerR-type_HTH_dom"/>
</dbReference>
<keyword evidence="4" id="KW-0804">Transcription</keyword>
<dbReference type="SMART" id="SM00422">
    <property type="entry name" value="HTH_MERR"/>
    <property type="match status" value="1"/>
</dbReference>
<evidence type="ECO:0000259" key="5">
    <source>
        <dbReference type="PROSITE" id="PS50937"/>
    </source>
</evidence>
<dbReference type="Pfam" id="PF13411">
    <property type="entry name" value="MerR_1"/>
    <property type="match status" value="1"/>
</dbReference>
<dbReference type="Gene3D" id="1.10.1660.10">
    <property type="match status" value="1"/>
</dbReference>
<organism evidence="6 7">
    <name type="scientific">Christiangramia forsetii (strain DSM 17595 / CGMCC 1.15422 / KT0803)</name>
    <name type="common">Gramella forsetii</name>
    <dbReference type="NCBI Taxonomy" id="411154"/>
    <lineage>
        <taxon>Bacteria</taxon>
        <taxon>Pseudomonadati</taxon>
        <taxon>Bacteroidota</taxon>
        <taxon>Flavobacteriia</taxon>
        <taxon>Flavobacteriales</taxon>
        <taxon>Flavobacteriaceae</taxon>
        <taxon>Christiangramia</taxon>
    </lineage>
</organism>
<dbReference type="PANTHER" id="PTHR30204:SF69">
    <property type="entry name" value="MERR-FAMILY TRANSCRIPTIONAL REGULATOR"/>
    <property type="match status" value="1"/>
</dbReference>
<accession>A0M4A9</accession>
<dbReference type="PROSITE" id="PS50937">
    <property type="entry name" value="HTH_MERR_2"/>
    <property type="match status" value="1"/>
</dbReference>
<evidence type="ECO:0000313" key="6">
    <source>
        <dbReference type="EMBL" id="CAL67454.1"/>
    </source>
</evidence>
<dbReference type="InterPro" id="IPR047057">
    <property type="entry name" value="MerR_fam"/>
</dbReference>
<dbReference type="GO" id="GO:0003700">
    <property type="term" value="F:DNA-binding transcription factor activity"/>
    <property type="evidence" value="ECO:0007669"/>
    <property type="project" value="InterPro"/>
</dbReference>
<dbReference type="InterPro" id="IPR009061">
    <property type="entry name" value="DNA-bd_dom_put_sf"/>
</dbReference>
<dbReference type="eggNOG" id="COG0789">
    <property type="taxonomic scope" value="Bacteria"/>
</dbReference>
<evidence type="ECO:0000256" key="3">
    <source>
        <dbReference type="ARBA" id="ARBA00023125"/>
    </source>
</evidence>
<dbReference type="GO" id="GO:0046872">
    <property type="term" value="F:metal ion binding"/>
    <property type="evidence" value="ECO:0007669"/>
    <property type="project" value="InterPro"/>
</dbReference>
<gene>
    <name evidence="6" type="primary">merR</name>
    <name evidence="6" type="ordered locus">GFO_2498</name>
</gene>
<feature type="domain" description="HTH merR-type" evidence="5">
    <location>
        <begin position="10"/>
        <end position="79"/>
    </location>
</feature>
<dbReference type="CDD" id="cd01104">
    <property type="entry name" value="HTH_MlrA-CarA"/>
    <property type="match status" value="1"/>
</dbReference>
<dbReference type="SUPFAM" id="SSF46955">
    <property type="entry name" value="Putative DNA-binding domain"/>
    <property type="match status" value="1"/>
</dbReference>
<keyword evidence="2" id="KW-0805">Transcription regulation</keyword>
<keyword evidence="1" id="KW-0678">Repressor</keyword>
<dbReference type="KEGG" id="gfo:GFO_2498"/>
<evidence type="ECO:0000256" key="1">
    <source>
        <dbReference type="ARBA" id="ARBA00022491"/>
    </source>
</evidence>
<proteinExistence type="predicted"/>
<dbReference type="Gene3D" id="1.10.1240.10">
    <property type="entry name" value="Methionine synthase domain"/>
    <property type="match status" value="1"/>
</dbReference>
<dbReference type="STRING" id="411154.GFO_2498"/>
<evidence type="ECO:0000256" key="4">
    <source>
        <dbReference type="ARBA" id="ARBA00023163"/>
    </source>
</evidence>
<dbReference type="Pfam" id="PF02607">
    <property type="entry name" value="B12-binding_2"/>
    <property type="match status" value="1"/>
</dbReference>
<evidence type="ECO:0000313" key="7">
    <source>
        <dbReference type="Proteomes" id="UP000000755"/>
    </source>
</evidence>
<dbReference type="Gene3D" id="3.40.50.280">
    <property type="entry name" value="Cobalamin-binding domain"/>
    <property type="match status" value="1"/>
</dbReference>
<dbReference type="HOGENOM" id="CLU_045945_3_0_10"/>
<dbReference type="InterPro" id="IPR036594">
    <property type="entry name" value="Meth_synthase_dom"/>
</dbReference>
<dbReference type="SUPFAM" id="SSF52242">
    <property type="entry name" value="Cobalamin (vitamin B12)-binding domain"/>
    <property type="match status" value="1"/>
</dbReference>
<name>A0M4A9_CHRFK</name>
<dbReference type="GO" id="GO:0003677">
    <property type="term" value="F:DNA binding"/>
    <property type="evidence" value="ECO:0007669"/>
    <property type="project" value="UniProtKB-KW"/>
</dbReference>
<dbReference type="EMBL" id="CU207366">
    <property type="protein sequence ID" value="CAL67454.1"/>
    <property type="molecule type" value="Genomic_DNA"/>
</dbReference>
<dbReference type="InterPro" id="IPR003759">
    <property type="entry name" value="Cbl-bd_cap"/>
</dbReference>
<dbReference type="GO" id="GO:0031419">
    <property type="term" value="F:cobalamin binding"/>
    <property type="evidence" value="ECO:0007669"/>
    <property type="project" value="InterPro"/>
</dbReference>
<reference evidence="6 7" key="1">
    <citation type="journal article" date="2006" name="Environ. Microbiol.">
        <title>Whole genome analysis of the marine Bacteroidetes'Gramella forsetii' reveals adaptations to degradation of polymeric organic matter.</title>
        <authorList>
            <person name="Bauer M."/>
            <person name="Kube M."/>
            <person name="Teeling H."/>
            <person name="Richter M."/>
            <person name="Lombardot T."/>
            <person name="Allers E."/>
            <person name="Wuerdemann C.A."/>
            <person name="Quast C."/>
            <person name="Kuhl H."/>
            <person name="Knaust F."/>
            <person name="Woebken D."/>
            <person name="Bischof K."/>
            <person name="Mussmann M."/>
            <person name="Choudhuri J.V."/>
            <person name="Meyer F."/>
            <person name="Reinhardt R."/>
            <person name="Amann R.I."/>
            <person name="Gloeckner F.O."/>
        </authorList>
    </citation>
    <scope>NUCLEOTIDE SEQUENCE [LARGE SCALE GENOMIC DNA]</scope>
    <source>
        <strain evidence="6 7">KT0803</strain>
    </source>
</reference>
<evidence type="ECO:0000256" key="2">
    <source>
        <dbReference type="ARBA" id="ARBA00023015"/>
    </source>
</evidence>
<dbReference type="InterPro" id="IPR036724">
    <property type="entry name" value="Cobalamin-bd_sf"/>
</dbReference>
<dbReference type="Proteomes" id="UP000000755">
    <property type="component" value="Chromosome"/>
</dbReference>